<evidence type="ECO:0000313" key="7">
    <source>
        <dbReference type="Proteomes" id="UP000215914"/>
    </source>
</evidence>
<dbReference type="GO" id="GO:0003700">
    <property type="term" value="F:DNA-binding transcription factor activity"/>
    <property type="evidence" value="ECO:0000318"/>
    <property type="project" value="GO_Central"/>
</dbReference>
<evidence type="ECO:0000256" key="2">
    <source>
        <dbReference type="ARBA" id="ARBA00023125"/>
    </source>
</evidence>
<evidence type="ECO:0000256" key="4">
    <source>
        <dbReference type="SAM" id="MobiDB-lite"/>
    </source>
</evidence>
<reference evidence="6" key="2">
    <citation type="submission" date="2020-06" db="EMBL/GenBank/DDBJ databases">
        <title>Helianthus annuus Genome sequencing and assembly Release 2.</title>
        <authorList>
            <person name="Gouzy J."/>
            <person name="Langlade N."/>
            <person name="Munos S."/>
        </authorList>
    </citation>
    <scope>NUCLEOTIDE SEQUENCE</scope>
    <source>
        <tissue evidence="6">Leaves</tissue>
    </source>
</reference>
<proteinExistence type="predicted"/>
<evidence type="ECO:0000256" key="1">
    <source>
        <dbReference type="ARBA" id="ARBA00023015"/>
    </source>
</evidence>
<dbReference type="PANTHER" id="PTHR31100:SF69">
    <property type="entry name" value="AT-HOOK MOTIF NUCLEAR-LOCALIZED PROTEIN 17-RELATED"/>
    <property type="match status" value="1"/>
</dbReference>
<sequence>MLTNNHPQSPPSQQHHLITTTTSDEADIKKEPKTTTNDGEVVRRPRGRPPGTKNKPKSSVSVTRQPDPYPCMSSYVLEIEAGSDIIASLKQFCNLRKIGLCVLSGSGCVSNVAFRLPTCSPQTLHGCYSLLAISATVFPSSFPISTILTPPSANNDFLAKFVVSIVDQNGKTCGGAVVGPLIAAGTVYIVAATCNNPIYYRLPKEDYNNNNHIMSPEYGYVPVPIDQSLGLGNVASGQHHAAQLQPVAVEPLSMYGGRHLAADFGWPPTPRKNSSHY</sequence>
<comment type="caution">
    <text evidence="6">The sequence shown here is derived from an EMBL/GenBank/DDBJ whole genome shotgun (WGS) entry which is preliminary data.</text>
</comment>
<dbReference type="AlphaFoldDB" id="A0A9K3N2H5"/>
<keyword evidence="1" id="KW-0805">Transcription regulation</keyword>
<evidence type="ECO:0000313" key="6">
    <source>
        <dbReference type="EMBL" id="KAF5784624.1"/>
    </source>
</evidence>
<dbReference type="GO" id="GO:0005634">
    <property type="term" value="C:nucleus"/>
    <property type="evidence" value="ECO:0000318"/>
    <property type="project" value="GO_Central"/>
</dbReference>
<dbReference type="InterPro" id="IPR005175">
    <property type="entry name" value="PPC_dom"/>
</dbReference>
<evidence type="ECO:0000256" key="3">
    <source>
        <dbReference type="ARBA" id="ARBA00023163"/>
    </source>
</evidence>
<gene>
    <name evidence="6" type="ORF">HanXRQr2_Chr10g0419051</name>
</gene>
<dbReference type="Proteomes" id="UP000215914">
    <property type="component" value="Unassembled WGS sequence"/>
</dbReference>
<organism evidence="6 7">
    <name type="scientific">Helianthus annuus</name>
    <name type="common">Common sunflower</name>
    <dbReference type="NCBI Taxonomy" id="4232"/>
    <lineage>
        <taxon>Eukaryota</taxon>
        <taxon>Viridiplantae</taxon>
        <taxon>Streptophyta</taxon>
        <taxon>Embryophyta</taxon>
        <taxon>Tracheophyta</taxon>
        <taxon>Spermatophyta</taxon>
        <taxon>Magnoliopsida</taxon>
        <taxon>eudicotyledons</taxon>
        <taxon>Gunneridae</taxon>
        <taxon>Pentapetalae</taxon>
        <taxon>asterids</taxon>
        <taxon>campanulids</taxon>
        <taxon>Asterales</taxon>
        <taxon>Asteraceae</taxon>
        <taxon>Asteroideae</taxon>
        <taxon>Heliantheae alliance</taxon>
        <taxon>Heliantheae</taxon>
        <taxon>Helianthus</taxon>
    </lineage>
</organism>
<dbReference type="PROSITE" id="PS51742">
    <property type="entry name" value="PPC"/>
    <property type="match status" value="1"/>
</dbReference>
<dbReference type="OrthoDB" id="782346at2759"/>
<dbReference type="SUPFAM" id="SSF117856">
    <property type="entry name" value="AF0104/ALDC/Ptd012-like"/>
    <property type="match status" value="1"/>
</dbReference>
<accession>A0A9K3N2H5</accession>
<dbReference type="InterPro" id="IPR014476">
    <property type="entry name" value="AHL15-29"/>
</dbReference>
<keyword evidence="2" id="KW-0238">DNA-binding</keyword>
<protein>
    <submittedName>
        <fullName evidence="6">AT-hook motif nuclear-localized protein 15-29</fullName>
    </submittedName>
</protein>
<dbReference type="PANTHER" id="PTHR31100">
    <property type="entry name" value="AT-HOOK MOTIF NUCLEAR-LOCALIZED PROTEIN 15"/>
    <property type="match status" value="1"/>
</dbReference>
<dbReference type="CDD" id="cd11378">
    <property type="entry name" value="DUF296"/>
    <property type="match status" value="1"/>
</dbReference>
<feature type="domain" description="PPC" evidence="5">
    <location>
        <begin position="69"/>
        <end position="215"/>
    </location>
</feature>
<feature type="region of interest" description="Disordered" evidence="4">
    <location>
        <begin position="1"/>
        <end position="66"/>
    </location>
</feature>
<keyword evidence="3" id="KW-0804">Transcription</keyword>
<dbReference type="Gramene" id="mRNA:HanXRQr2_Chr10g0419051">
    <property type="protein sequence ID" value="mRNA:HanXRQr2_Chr10g0419051"/>
    <property type="gene ID" value="HanXRQr2_Chr10g0419051"/>
</dbReference>
<reference evidence="6" key="1">
    <citation type="journal article" date="2017" name="Nature">
        <title>The sunflower genome provides insights into oil metabolism, flowering and Asterid evolution.</title>
        <authorList>
            <person name="Badouin H."/>
            <person name="Gouzy J."/>
            <person name="Grassa C.J."/>
            <person name="Murat F."/>
            <person name="Staton S.E."/>
            <person name="Cottret L."/>
            <person name="Lelandais-Briere C."/>
            <person name="Owens G.L."/>
            <person name="Carrere S."/>
            <person name="Mayjonade B."/>
            <person name="Legrand L."/>
            <person name="Gill N."/>
            <person name="Kane N.C."/>
            <person name="Bowers J.E."/>
            <person name="Hubner S."/>
            <person name="Bellec A."/>
            <person name="Berard A."/>
            <person name="Berges H."/>
            <person name="Blanchet N."/>
            <person name="Boniface M.C."/>
            <person name="Brunel D."/>
            <person name="Catrice O."/>
            <person name="Chaidir N."/>
            <person name="Claudel C."/>
            <person name="Donnadieu C."/>
            <person name="Faraut T."/>
            <person name="Fievet G."/>
            <person name="Helmstetter N."/>
            <person name="King M."/>
            <person name="Knapp S.J."/>
            <person name="Lai Z."/>
            <person name="Le Paslier M.C."/>
            <person name="Lippi Y."/>
            <person name="Lorenzon L."/>
            <person name="Mandel J.R."/>
            <person name="Marage G."/>
            <person name="Marchand G."/>
            <person name="Marquand E."/>
            <person name="Bret-Mestries E."/>
            <person name="Morien E."/>
            <person name="Nambeesan S."/>
            <person name="Nguyen T."/>
            <person name="Pegot-Espagnet P."/>
            <person name="Pouilly N."/>
            <person name="Raftis F."/>
            <person name="Sallet E."/>
            <person name="Schiex T."/>
            <person name="Thomas J."/>
            <person name="Vandecasteele C."/>
            <person name="Vares D."/>
            <person name="Vear F."/>
            <person name="Vautrin S."/>
            <person name="Crespi M."/>
            <person name="Mangin B."/>
            <person name="Burke J.M."/>
            <person name="Salse J."/>
            <person name="Munos S."/>
            <person name="Vincourt P."/>
            <person name="Rieseberg L.H."/>
            <person name="Langlade N.B."/>
        </authorList>
    </citation>
    <scope>NUCLEOTIDE SEQUENCE</scope>
    <source>
        <tissue evidence="6">Leaves</tissue>
    </source>
</reference>
<feature type="compositionally biased region" description="Polar residues" evidence="4">
    <location>
        <begin position="1"/>
        <end position="23"/>
    </location>
</feature>
<dbReference type="Pfam" id="PF03479">
    <property type="entry name" value="PCC"/>
    <property type="match status" value="1"/>
</dbReference>
<dbReference type="GO" id="GO:0003680">
    <property type="term" value="F:minor groove of adenine-thymine-rich DNA binding"/>
    <property type="evidence" value="ECO:0000318"/>
    <property type="project" value="GO_Central"/>
</dbReference>
<name>A0A9K3N2H5_HELAN</name>
<dbReference type="EMBL" id="MNCJ02000325">
    <property type="protein sequence ID" value="KAF5784624.1"/>
    <property type="molecule type" value="Genomic_DNA"/>
</dbReference>
<evidence type="ECO:0000259" key="5">
    <source>
        <dbReference type="PROSITE" id="PS51742"/>
    </source>
</evidence>
<dbReference type="Gene3D" id="3.30.1330.80">
    <property type="entry name" value="Hypothetical protein, similar to alpha- acetolactate decarboxylase, domain 2"/>
    <property type="match status" value="1"/>
</dbReference>
<keyword evidence="7" id="KW-1185">Reference proteome</keyword>